<reference evidence="4" key="1">
    <citation type="journal article" date="2021" name="Elife">
        <title>Highly contiguous assemblies of 101 drosophilid genomes.</title>
        <authorList>
            <person name="Kim B.Y."/>
            <person name="Wang J.R."/>
            <person name="Miller D.E."/>
            <person name="Barmina O."/>
            <person name="Delaney E."/>
            <person name="Thompson A."/>
            <person name="Comeault A.A."/>
            <person name="Peede D."/>
            <person name="D'Agostino E.R."/>
            <person name="Pelaez J."/>
            <person name="Aguilar J.M."/>
            <person name="Haji D."/>
            <person name="Matsunaga T."/>
            <person name="Armstrong E.E."/>
            <person name="Zych M."/>
            <person name="Ogawa Y."/>
            <person name="Stamenkovic-Radak M."/>
            <person name="Jelic M."/>
            <person name="Veselinovic M.S."/>
            <person name="Tanaskovic M."/>
            <person name="Eric P."/>
            <person name="Gao J.J."/>
            <person name="Katoh T.K."/>
            <person name="Toda M.J."/>
            <person name="Watabe H."/>
            <person name="Watada M."/>
            <person name="Davis J.S."/>
            <person name="Moyle L.C."/>
            <person name="Manoli G."/>
            <person name="Bertolini E."/>
            <person name="Kostal V."/>
            <person name="Hawley R.S."/>
            <person name="Takahashi A."/>
            <person name="Jones C.D."/>
            <person name="Price D.K."/>
            <person name="Whiteman N."/>
            <person name="Kopp A."/>
            <person name="Matute D.R."/>
            <person name="Petrov D.A."/>
        </authorList>
    </citation>
    <scope>NUCLEOTIDE SEQUENCE [LARGE SCALE GENOMIC DNA]</scope>
</reference>
<feature type="compositionally biased region" description="Pro residues" evidence="2">
    <location>
        <begin position="118"/>
        <end position="129"/>
    </location>
</feature>
<dbReference type="RefSeq" id="XP_016981140.1">
    <property type="nucleotide sequence ID" value="XM_017125651.1"/>
</dbReference>
<evidence type="ECO:0000256" key="1">
    <source>
        <dbReference type="SAM" id="Coils"/>
    </source>
</evidence>
<feature type="compositionally biased region" description="Basic and acidic residues" evidence="2">
    <location>
        <begin position="55"/>
        <end position="66"/>
    </location>
</feature>
<dbReference type="OrthoDB" id="7869994at2759"/>
<name>A0A6P4ESK0_DRORH</name>
<feature type="region of interest" description="Disordered" evidence="2">
    <location>
        <begin position="278"/>
        <end position="308"/>
    </location>
</feature>
<dbReference type="GeneID" id="108046093"/>
<accession>A0A6P4ESK0</accession>
<reference evidence="5" key="2">
    <citation type="submission" date="2025-04" db="UniProtKB">
        <authorList>
            <consortium name="RefSeq"/>
        </authorList>
    </citation>
    <scope>IDENTIFICATION</scope>
</reference>
<dbReference type="Proteomes" id="UP001652680">
    <property type="component" value="Unassembled WGS sequence"/>
</dbReference>
<evidence type="ECO:0000313" key="5">
    <source>
        <dbReference type="RefSeq" id="XP_016981140.1"/>
    </source>
</evidence>
<organism evidence="5">
    <name type="scientific">Drosophila rhopaloa</name>
    <name type="common">Fruit fly</name>
    <dbReference type="NCBI Taxonomy" id="1041015"/>
    <lineage>
        <taxon>Eukaryota</taxon>
        <taxon>Metazoa</taxon>
        <taxon>Ecdysozoa</taxon>
        <taxon>Arthropoda</taxon>
        <taxon>Hexapoda</taxon>
        <taxon>Insecta</taxon>
        <taxon>Pterygota</taxon>
        <taxon>Neoptera</taxon>
        <taxon>Endopterygota</taxon>
        <taxon>Diptera</taxon>
        <taxon>Brachycera</taxon>
        <taxon>Muscomorpha</taxon>
        <taxon>Ephydroidea</taxon>
        <taxon>Drosophilidae</taxon>
        <taxon>Drosophila</taxon>
        <taxon>Sophophora</taxon>
    </lineage>
</organism>
<gene>
    <name evidence="5" type="primary">LOC108046093</name>
    <name evidence="3" type="synonym">108046093</name>
</gene>
<feature type="region of interest" description="Disordered" evidence="2">
    <location>
        <begin position="52"/>
        <end position="133"/>
    </location>
</feature>
<dbReference type="EnsemblMetazoa" id="XM_017125651.2">
    <property type="protein sequence ID" value="XP_016981140.1"/>
    <property type="gene ID" value="LOC108046093"/>
</dbReference>
<sequence>MSTEPNGEPCDKEAVKVADHNRLTLDLALANVVDLARRLNLTSVEGYECLEMEEPDGHKSGDDTERAPSVQTGCGRPSPKQKPGSVGQRATPKGSRFRKTEAHSRTPRGVQCLTAHLPVPPPPPPPSPRSPQARGLCLALERSEDILIQYGKTDELLEKLLYEAKAIDRQVILQNRLQRDVEMIRSLESEFSGRSMLYLTEAIRADCESLHVKELRQRCIGTLKRHEERLMELELDFEKAQDDGNGKGTQTDVYAYQDIIVPTLVEFDLLTDEQEPGLEACKGSKSGAGDGHHGQQKIQDENHCNKDS</sequence>
<keyword evidence="1" id="KW-0175">Coiled coil</keyword>
<feature type="coiled-coil region" evidence="1">
    <location>
        <begin position="216"/>
        <end position="243"/>
    </location>
</feature>
<evidence type="ECO:0000313" key="4">
    <source>
        <dbReference type="Proteomes" id="UP001652680"/>
    </source>
</evidence>
<evidence type="ECO:0000256" key="2">
    <source>
        <dbReference type="SAM" id="MobiDB-lite"/>
    </source>
</evidence>
<protein>
    <submittedName>
        <fullName evidence="5">Uncharacterized protein LOC108046093</fullName>
    </submittedName>
</protein>
<feature type="compositionally biased region" description="Basic and acidic residues" evidence="2">
    <location>
        <begin position="290"/>
        <end position="308"/>
    </location>
</feature>
<dbReference type="AlphaFoldDB" id="A0A6P4ESK0"/>
<dbReference type="OMA" id="TPRGVQC"/>
<evidence type="ECO:0000313" key="3">
    <source>
        <dbReference type="EnsemblMetazoa" id="XP_016981140.1"/>
    </source>
</evidence>
<proteinExistence type="predicted"/>
<keyword evidence="4" id="KW-1185">Reference proteome</keyword>
<reference evidence="3" key="3">
    <citation type="submission" date="2025-05" db="UniProtKB">
        <authorList>
            <consortium name="EnsemblMetazoa"/>
        </authorList>
    </citation>
    <scope>IDENTIFICATION</scope>
</reference>